<dbReference type="AlphaFoldDB" id="A0AAV0B8N7"/>
<accession>A0AAV0B8N7</accession>
<organism evidence="1 2">
    <name type="scientific">Phakopsora pachyrhizi</name>
    <name type="common">Asian soybean rust disease fungus</name>
    <dbReference type="NCBI Taxonomy" id="170000"/>
    <lineage>
        <taxon>Eukaryota</taxon>
        <taxon>Fungi</taxon>
        <taxon>Dikarya</taxon>
        <taxon>Basidiomycota</taxon>
        <taxon>Pucciniomycotina</taxon>
        <taxon>Pucciniomycetes</taxon>
        <taxon>Pucciniales</taxon>
        <taxon>Phakopsoraceae</taxon>
        <taxon>Phakopsora</taxon>
    </lineage>
</organism>
<dbReference type="Proteomes" id="UP001153365">
    <property type="component" value="Unassembled WGS sequence"/>
</dbReference>
<sequence>MPRLVQWDVRNFHSLSMNMYHTAITAYILEDMRTRGIIIDKINKTKAPATGIYEVICDYGANGWCTMSHGLCLYRLNAGAWNSGNKLDSIVTESTSSSKYYINSQPLTSVSDQLKRGGEDNWLQWRTIDTSIARIRANILSSQLSSPFTPRKTACTYDL</sequence>
<keyword evidence="2" id="KW-1185">Reference proteome</keyword>
<evidence type="ECO:0000313" key="1">
    <source>
        <dbReference type="EMBL" id="CAH7682442.1"/>
    </source>
</evidence>
<name>A0AAV0B8N7_PHAPC</name>
<evidence type="ECO:0000313" key="2">
    <source>
        <dbReference type="Proteomes" id="UP001153365"/>
    </source>
</evidence>
<reference evidence="1" key="1">
    <citation type="submission" date="2022-06" db="EMBL/GenBank/DDBJ databases">
        <authorList>
            <consortium name="SYNGENTA / RWTH Aachen University"/>
        </authorList>
    </citation>
    <scope>NUCLEOTIDE SEQUENCE</scope>
</reference>
<dbReference type="EMBL" id="CALTRL010004081">
    <property type="protein sequence ID" value="CAH7682442.1"/>
    <property type="molecule type" value="Genomic_DNA"/>
</dbReference>
<protein>
    <submittedName>
        <fullName evidence="1">Uncharacterized protein</fullName>
    </submittedName>
</protein>
<proteinExistence type="predicted"/>
<comment type="caution">
    <text evidence="1">The sequence shown here is derived from an EMBL/GenBank/DDBJ whole genome shotgun (WGS) entry which is preliminary data.</text>
</comment>
<gene>
    <name evidence="1" type="ORF">PPACK8108_LOCUS15346</name>
</gene>